<accession>A0A6A5SAN1</accession>
<organism evidence="2 3">
    <name type="scientific">Clathrospora elynae</name>
    <dbReference type="NCBI Taxonomy" id="706981"/>
    <lineage>
        <taxon>Eukaryota</taxon>
        <taxon>Fungi</taxon>
        <taxon>Dikarya</taxon>
        <taxon>Ascomycota</taxon>
        <taxon>Pezizomycotina</taxon>
        <taxon>Dothideomycetes</taxon>
        <taxon>Pleosporomycetidae</taxon>
        <taxon>Pleosporales</taxon>
        <taxon>Diademaceae</taxon>
        <taxon>Clathrospora</taxon>
    </lineage>
</organism>
<name>A0A6A5SAN1_9PLEO</name>
<dbReference type="AlphaFoldDB" id="A0A6A5SAN1"/>
<reference evidence="2" key="1">
    <citation type="journal article" date="2020" name="Stud. Mycol.">
        <title>101 Dothideomycetes genomes: a test case for predicting lifestyles and emergence of pathogens.</title>
        <authorList>
            <person name="Haridas S."/>
            <person name="Albert R."/>
            <person name="Binder M."/>
            <person name="Bloem J."/>
            <person name="Labutti K."/>
            <person name="Salamov A."/>
            <person name="Andreopoulos B."/>
            <person name="Baker S."/>
            <person name="Barry K."/>
            <person name="Bills G."/>
            <person name="Bluhm B."/>
            <person name="Cannon C."/>
            <person name="Castanera R."/>
            <person name="Culley D."/>
            <person name="Daum C."/>
            <person name="Ezra D."/>
            <person name="Gonzalez J."/>
            <person name="Henrissat B."/>
            <person name="Kuo A."/>
            <person name="Liang C."/>
            <person name="Lipzen A."/>
            <person name="Lutzoni F."/>
            <person name="Magnuson J."/>
            <person name="Mondo S."/>
            <person name="Nolan M."/>
            <person name="Ohm R."/>
            <person name="Pangilinan J."/>
            <person name="Park H.-J."/>
            <person name="Ramirez L."/>
            <person name="Alfaro M."/>
            <person name="Sun H."/>
            <person name="Tritt A."/>
            <person name="Yoshinaga Y."/>
            <person name="Zwiers L.-H."/>
            <person name="Turgeon B."/>
            <person name="Goodwin S."/>
            <person name="Spatafora J."/>
            <person name="Crous P."/>
            <person name="Grigoriev I."/>
        </authorList>
    </citation>
    <scope>NUCLEOTIDE SEQUENCE</scope>
    <source>
        <strain evidence="2">CBS 161.51</strain>
    </source>
</reference>
<proteinExistence type="predicted"/>
<feature type="chain" id="PRO_5025518707" description="Secreted protein" evidence="1">
    <location>
        <begin position="23"/>
        <end position="102"/>
    </location>
</feature>
<evidence type="ECO:0000256" key="1">
    <source>
        <dbReference type="SAM" id="SignalP"/>
    </source>
</evidence>
<dbReference type="EMBL" id="ML976174">
    <property type="protein sequence ID" value="KAF1936710.1"/>
    <property type="molecule type" value="Genomic_DNA"/>
</dbReference>
<protein>
    <recommendedName>
        <fullName evidence="4">Secreted protein</fullName>
    </recommendedName>
</protein>
<feature type="signal peptide" evidence="1">
    <location>
        <begin position="1"/>
        <end position="22"/>
    </location>
</feature>
<sequence>MSLFGCLSAILAELMLSRSMFCVEVEGATGPANHADVGKATWGVSGRVAIRSRQHYRYLSKIVPYRGVKWFIGGFGRVQRRLHVNGFYHNSLLRSLTETCYK</sequence>
<evidence type="ECO:0000313" key="2">
    <source>
        <dbReference type="EMBL" id="KAF1936710.1"/>
    </source>
</evidence>
<evidence type="ECO:0000313" key="3">
    <source>
        <dbReference type="Proteomes" id="UP000800038"/>
    </source>
</evidence>
<evidence type="ECO:0008006" key="4">
    <source>
        <dbReference type="Google" id="ProtNLM"/>
    </source>
</evidence>
<dbReference type="Proteomes" id="UP000800038">
    <property type="component" value="Unassembled WGS sequence"/>
</dbReference>
<gene>
    <name evidence="2" type="ORF">EJ02DRAFT_459321</name>
</gene>
<keyword evidence="3" id="KW-1185">Reference proteome</keyword>
<keyword evidence="1" id="KW-0732">Signal</keyword>